<keyword evidence="4" id="KW-0521">NADP</keyword>
<dbReference type="GO" id="GO:0006730">
    <property type="term" value="P:one-carbon metabolic process"/>
    <property type="evidence" value="ECO:0007669"/>
    <property type="project" value="UniProtKB-KW"/>
</dbReference>
<dbReference type="Gene3D" id="3.40.430.10">
    <property type="entry name" value="Dihydrofolate Reductase, subunit A"/>
    <property type="match status" value="1"/>
</dbReference>
<dbReference type="PROSITE" id="PS51330">
    <property type="entry name" value="DHFR_2"/>
    <property type="match status" value="1"/>
</dbReference>
<dbReference type="RefSeq" id="XP_013403929.1">
    <property type="nucleotide sequence ID" value="XM_013548475.1"/>
</dbReference>
<evidence type="ECO:0000313" key="9">
    <source>
        <dbReference type="Proteomes" id="UP000085678"/>
    </source>
</evidence>
<evidence type="ECO:0000256" key="6">
    <source>
        <dbReference type="ARBA" id="ARBA00048873"/>
    </source>
</evidence>
<reference evidence="10 11" key="1">
    <citation type="submission" date="2025-04" db="UniProtKB">
        <authorList>
            <consortium name="RefSeq"/>
        </authorList>
    </citation>
    <scope>IDENTIFICATION</scope>
    <source>
        <tissue evidence="10 11">Gonads</tissue>
    </source>
</reference>
<dbReference type="OMA" id="VMADFDC"/>
<dbReference type="OrthoDB" id="4664297at2759"/>
<keyword evidence="3" id="KW-0554">One-carbon metabolism</keyword>
<dbReference type="InterPro" id="IPR017925">
    <property type="entry name" value="DHFR_CS"/>
</dbReference>
<dbReference type="GO" id="GO:0046452">
    <property type="term" value="P:dihydrofolate metabolic process"/>
    <property type="evidence" value="ECO:0007669"/>
    <property type="project" value="TreeGrafter"/>
</dbReference>
<dbReference type="GO" id="GO:0005739">
    <property type="term" value="C:mitochondrion"/>
    <property type="evidence" value="ECO:0007669"/>
    <property type="project" value="TreeGrafter"/>
</dbReference>
<dbReference type="GO" id="GO:0004146">
    <property type="term" value="F:dihydrofolate reductase activity"/>
    <property type="evidence" value="ECO:0007669"/>
    <property type="project" value="UniProtKB-EC"/>
</dbReference>
<comment type="similarity">
    <text evidence="7">Belongs to the dihydrofolate reductase family.</text>
</comment>
<name>A0A1S3J0F9_LINAN</name>
<evidence type="ECO:0000256" key="5">
    <source>
        <dbReference type="ARBA" id="ARBA00023002"/>
    </source>
</evidence>
<dbReference type="PANTHER" id="PTHR48069">
    <property type="entry name" value="DIHYDROFOLATE REDUCTASE"/>
    <property type="match status" value="1"/>
</dbReference>
<dbReference type="UniPathway" id="UPA00077">
    <property type="reaction ID" value="UER00158"/>
</dbReference>
<evidence type="ECO:0000256" key="4">
    <source>
        <dbReference type="ARBA" id="ARBA00022857"/>
    </source>
</evidence>
<dbReference type="Pfam" id="PF00186">
    <property type="entry name" value="DHFR_1"/>
    <property type="match status" value="1"/>
</dbReference>
<keyword evidence="5" id="KW-0560">Oxidoreductase</keyword>
<dbReference type="Proteomes" id="UP000085678">
    <property type="component" value="Unplaced"/>
</dbReference>
<evidence type="ECO:0000256" key="1">
    <source>
        <dbReference type="ARBA" id="ARBA00004903"/>
    </source>
</evidence>
<dbReference type="RefSeq" id="XP_013403930.1">
    <property type="nucleotide sequence ID" value="XM_013548476.1"/>
</dbReference>
<dbReference type="CDD" id="cd00209">
    <property type="entry name" value="DHFR"/>
    <property type="match status" value="1"/>
</dbReference>
<accession>A0A1S3J0F9</accession>
<dbReference type="GeneID" id="106169117"/>
<dbReference type="KEGG" id="lak:106169117"/>
<dbReference type="InterPro" id="IPR012259">
    <property type="entry name" value="DHFR"/>
</dbReference>
<dbReference type="AlphaFoldDB" id="A0A1S3J0F9"/>
<gene>
    <name evidence="10 11" type="primary">LOC106169117</name>
</gene>
<evidence type="ECO:0000256" key="3">
    <source>
        <dbReference type="ARBA" id="ARBA00022563"/>
    </source>
</evidence>
<dbReference type="PANTHER" id="PTHR48069:SF3">
    <property type="entry name" value="DIHYDROFOLATE REDUCTASE"/>
    <property type="match status" value="1"/>
</dbReference>
<organism evidence="9 11">
    <name type="scientific">Lingula anatina</name>
    <name type="common">Brachiopod</name>
    <name type="synonym">Lingula unguis</name>
    <dbReference type="NCBI Taxonomy" id="7574"/>
    <lineage>
        <taxon>Eukaryota</taxon>
        <taxon>Metazoa</taxon>
        <taxon>Spiralia</taxon>
        <taxon>Lophotrochozoa</taxon>
        <taxon>Brachiopoda</taxon>
        <taxon>Linguliformea</taxon>
        <taxon>Lingulata</taxon>
        <taxon>Lingulida</taxon>
        <taxon>Linguloidea</taxon>
        <taxon>Lingulidae</taxon>
        <taxon>Lingula</taxon>
    </lineage>
</organism>
<dbReference type="STRING" id="7574.A0A1S3J0F9"/>
<dbReference type="GO" id="GO:0050661">
    <property type="term" value="F:NADP binding"/>
    <property type="evidence" value="ECO:0007669"/>
    <property type="project" value="InterPro"/>
</dbReference>
<evidence type="ECO:0000259" key="8">
    <source>
        <dbReference type="PROSITE" id="PS51330"/>
    </source>
</evidence>
<evidence type="ECO:0000256" key="2">
    <source>
        <dbReference type="ARBA" id="ARBA00012856"/>
    </source>
</evidence>
<evidence type="ECO:0000313" key="10">
    <source>
        <dbReference type="RefSeq" id="XP_013403929.1"/>
    </source>
</evidence>
<dbReference type="GO" id="GO:0046654">
    <property type="term" value="P:tetrahydrofolate biosynthetic process"/>
    <property type="evidence" value="ECO:0007669"/>
    <property type="project" value="UniProtKB-UniPathway"/>
</dbReference>
<dbReference type="GO" id="GO:0046655">
    <property type="term" value="P:folic acid metabolic process"/>
    <property type="evidence" value="ECO:0007669"/>
    <property type="project" value="TreeGrafter"/>
</dbReference>
<feature type="domain" description="DHFR" evidence="8">
    <location>
        <begin position="45"/>
        <end position="223"/>
    </location>
</feature>
<keyword evidence="9" id="KW-1185">Reference proteome</keyword>
<dbReference type="PRINTS" id="PR00070">
    <property type="entry name" value="DHFR"/>
</dbReference>
<comment type="catalytic activity">
    <reaction evidence="6">
        <text>(6S)-5,6,7,8-tetrahydrofolate + NADP(+) = 7,8-dihydrofolate + NADPH + H(+)</text>
        <dbReference type="Rhea" id="RHEA:15009"/>
        <dbReference type="ChEBI" id="CHEBI:15378"/>
        <dbReference type="ChEBI" id="CHEBI:57451"/>
        <dbReference type="ChEBI" id="CHEBI:57453"/>
        <dbReference type="ChEBI" id="CHEBI:57783"/>
        <dbReference type="ChEBI" id="CHEBI:58349"/>
        <dbReference type="EC" id="1.5.1.3"/>
    </reaction>
</comment>
<evidence type="ECO:0000256" key="7">
    <source>
        <dbReference type="RuleBase" id="RU004474"/>
    </source>
</evidence>
<dbReference type="InterPro" id="IPR024072">
    <property type="entry name" value="DHFR-like_dom_sf"/>
</dbReference>
<sequence>MQGRHHVGHGIQCGYSASTSSHGIMERMNNVQVYDPAKLQPPTGKFNAIVALSDRDGGIGNKGTLPWPKLSKDLEYYQTLTSFTTDPSKKCVNIRGRLTWEAGTAAVKSHPRRLNVVISSKMAKRPEHVHHIAKSFEEALSWSLAAEDAENVWVLGGSNVYKTAMSSPLCHRVYVTRVFGEFESDVFFPEIDPEKFQHVRDEALVDTPFEENGTRYQFEIYERKPVVQ</sequence>
<dbReference type="InterPro" id="IPR001796">
    <property type="entry name" value="DHFR_dom"/>
</dbReference>
<comment type="pathway">
    <text evidence="1">Cofactor biosynthesis; tetrahydrofolate biosynthesis; 5,6,7,8-tetrahydrofolate from 7,8-dihydrofolate: step 1/1.</text>
</comment>
<proteinExistence type="inferred from homology"/>
<dbReference type="PROSITE" id="PS00075">
    <property type="entry name" value="DHFR_1"/>
    <property type="match status" value="1"/>
</dbReference>
<dbReference type="EC" id="1.5.1.3" evidence="2"/>
<evidence type="ECO:0000313" key="11">
    <source>
        <dbReference type="RefSeq" id="XP_013403930.1"/>
    </source>
</evidence>
<protein>
    <recommendedName>
        <fullName evidence="2">dihydrofolate reductase</fullName>
        <ecNumber evidence="2">1.5.1.3</ecNumber>
    </recommendedName>
</protein>
<dbReference type="SUPFAM" id="SSF53597">
    <property type="entry name" value="Dihydrofolate reductase-like"/>
    <property type="match status" value="1"/>
</dbReference>